<dbReference type="SUPFAM" id="SSF56436">
    <property type="entry name" value="C-type lectin-like"/>
    <property type="match status" value="1"/>
</dbReference>
<dbReference type="Pfam" id="PF12867">
    <property type="entry name" value="DinB_2"/>
    <property type="match status" value="1"/>
</dbReference>
<accession>A0A840U6U5</accession>
<evidence type="ECO:0000313" key="6">
    <source>
        <dbReference type="EMBL" id="MBB5287539.1"/>
    </source>
</evidence>
<organism evidence="6 7">
    <name type="scientific">Rhabdobacter roseus</name>
    <dbReference type="NCBI Taxonomy" id="1655419"/>
    <lineage>
        <taxon>Bacteria</taxon>
        <taxon>Pseudomonadati</taxon>
        <taxon>Bacteroidota</taxon>
        <taxon>Cytophagia</taxon>
        <taxon>Cytophagales</taxon>
        <taxon>Cytophagaceae</taxon>
        <taxon>Rhabdobacter</taxon>
    </lineage>
</organism>
<reference evidence="6 7" key="1">
    <citation type="submission" date="2020-08" db="EMBL/GenBank/DDBJ databases">
        <title>Genomic Encyclopedia of Type Strains, Phase IV (KMG-IV): sequencing the most valuable type-strain genomes for metagenomic binning, comparative biology and taxonomic classification.</title>
        <authorList>
            <person name="Goeker M."/>
        </authorList>
    </citation>
    <scope>NUCLEOTIDE SEQUENCE [LARGE SCALE GENOMIC DNA]</scope>
    <source>
        <strain evidence="6 7">DSM 105074</strain>
    </source>
</reference>
<dbReference type="Proteomes" id="UP000557307">
    <property type="component" value="Unassembled WGS sequence"/>
</dbReference>
<keyword evidence="1" id="KW-0560">Oxidoreductase</keyword>
<feature type="domain" description="DinB-like" evidence="5">
    <location>
        <begin position="16"/>
        <end position="152"/>
    </location>
</feature>
<dbReference type="Pfam" id="PF03781">
    <property type="entry name" value="FGE-sulfatase"/>
    <property type="match status" value="1"/>
</dbReference>
<dbReference type="InterPro" id="IPR017806">
    <property type="entry name" value="EgtB"/>
</dbReference>
<evidence type="ECO:0000259" key="5">
    <source>
        <dbReference type="Pfam" id="PF12867"/>
    </source>
</evidence>
<dbReference type="AlphaFoldDB" id="A0A840U6U5"/>
<gene>
    <name evidence="6" type="ORF">HNQ92_005703</name>
</gene>
<comment type="pathway">
    <text evidence="3">Amino-acid biosynthesis; ergothioneine biosynthesis.</text>
</comment>
<proteinExistence type="predicted"/>
<dbReference type="InterPro" id="IPR042095">
    <property type="entry name" value="SUMF_sf"/>
</dbReference>
<sequence length="396" mass="46369">MDPAILPPTTQLYEAYRTMRRYTEALCAPLQIEDYVPQPVEFISPPKWHLAHTTWFFEEFVLAPYKPDYPRFHPDFSYLFNSYYNHVGTRVLRTDRGNITRPGVEEVYAYRRYVDEAMQALLEGLLEEDSGRSELEETITLGLHHEQQHQELLITDLKYILGHNPIFPVYQEGFSLTEVPNAQTGFVSVPAGIYDIGHEGEGFHYDNERGRHRVLLEAFEISKALVTNGEYLEFMNDGGYQRHDLWLDEGWQWVNTNQAQAPLYWHRIGGEWHYYTLGGLQKVNPESILCHVNFYEALAFAEWKGMRLPTEFEWEASAGYFDWGTRWEWTHSAYLPYPRFSKAPGAIGEYNGKFMINQMVLRGASTATSPHHSRPTYRNFFHPYLQWQCTGIRLVR</sequence>
<dbReference type="PANTHER" id="PTHR23150:SF36">
    <property type="entry name" value="HERCYNINE OXYGENASE"/>
    <property type="match status" value="1"/>
</dbReference>
<evidence type="ECO:0000313" key="7">
    <source>
        <dbReference type="Proteomes" id="UP000557307"/>
    </source>
</evidence>
<dbReference type="RefSeq" id="WP_184179907.1">
    <property type="nucleotide sequence ID" value="NZ_JACHGF010000020.1"/>
</dbReference>
<evidence type="ECO:0000259" key="4">
    <source>
        <dbReference type="Pfam" id="PF03781"/>
    </source>
</evidence>
<evidence type="ECO:0000256" key="2">
    <source>
        <dbReference type="ARBA" id="ARBA00023004"/>
    </source>
</evidence>
<dbReference type="SUPFAM" id="SSF109854">
    <property type="entry name" value="DinB/YfiT-like putative metalloenzymes"/>
    <property type="match status" value="1"/>
</dbReference>
<dbReference type="PANTHER" id="PTHR23150">
    <property type="entry name" value="SULFATASE MODIFYING FACTOR 1, 2"/>
    <property type="match status" value="1"/>
</dbReference>
<keyword evidence="2" id="KW-0408">Iron</keyword>
<dbReference type="Gene3D" id="3.90.1580.10">
    <property type="entry name" value="paralog of FGE (formylglycine-generating enzyme)"/>
    <property type="match status" value="2"/>
</dbReference>
<feature type="domain" description="Sulfatase-modifying factor enzyme-like" evidence="4">
    <location>
        <begin position="184"/>
        <end position="319"/>
    </location>
</feature>
<dbReference type="InterPro" id="IPR051043">
    <property type="entry name" value="Sulfatase_Mod_Factor_Kinase"/>
</dbReference>
<name>A0A840U6U5_9BACT</name>
<dbReference type="InterPro" id="IPR034660">
    <property type="entry name" value="DinB/YfiT-like"/>
</dbReference>
<comment type="caution">
    <text evidence="6">The sequence shown here is derived from an EMBL/GenBank/DDBJ whole genome shotgun (WGS) entry which is preliminary data.</text>
</comment>
<evidence type="ECO:0000256" key="3">
    <source>
        <dbReference type="ARBA" id="ARBA00037882"/>
    </source>
</evidence>
<dbReference type="InterPro" id="IPR016187">
    <property type="entry name" value="CTDL_fold"/>
</dbReference>
<dbReference type="GO" id="GO:0052699">
    <property type="term" value="P:ergothioneine biosynthetic process"/>
    <property type="evidence" value="ECO:0007669"/>
    <property type="project" value="InterPro"/>
</dbReference>
<keyword evidence="7" id="KW-1185">Reference proteome</keyword>
<dbReference type="InterPro" id="IPR005532">
    <property type="entry name" value="SUMF_dom"/>
</dbReference>
<dbReference type="InterPro" id="IPR024775">
    <property type="entry name" value="DinB-like"/>
</dbReference>
<evidence type="ECO:0000256" key="1">
    <source>
        <dbReference type="ARBA" id="ARBA00023002"/>
    </source>
</evidence>
<dbReference type="NCBIfam" id="TIGR03440">
    <property type="entry name" value="egtB_TIGR03440"/>
    <property type="match status" value="1"/>
</dbReference>
<dbReference type="EMBL" id="JACHGF010000020">
    <property type="protein sequence ID" value="MBB5287539.1"/>
    <property type="molecule type" value="Genomic_DNA"/>
</dbReference>
<protein>
    <submittedName>
        <fullName evidence="6">Ergothioneine biosynthesis protein EgtB</fullName>
    </submittedName>
</protein>